<dbReference type="GO" id="GO:0003924">
    <property type="term" value="F:GTPase activity"/>
    <property type="evidence" value="ECO:0007669"/>
    <property type="project" value="UniProtKB-UniRule"/>
</dbReference>
<proteinExistence type="inferred from homology"/>
<keyword evidence="7 11" id="KW-0472">Membrane</keyword>
<evidence type="ECO:0000256" key="4">
    <source>
        <dbReference type="ARBA" id="ARBA00022801"/>
    </source>
</evidence>
<dbReference type="GO" id="GO:0005525">
    <property type="term" value="F:GTP binding"/>
    <property type="evidence" value="ECO:0007669"/>
    <property type="project" value="UniProtKB-UniRule"/>
</dbReference>
<keyword evidence="2 11" id="KW-1003">Cell membrane</keyword>
<dbReference type="SUPFAM" id="SSF50447">
    <property type="entry name" value="Translation proteins"/>
    <property type="match status" value="1"/>
</dbReference>
<feature type="binding site" evidence="11">
    <location>
        <begin position="130"/>
        <end position="133"/>
    </location>
    <ligand>
        <name>GTP</name>
        <dbReference type="ChEBI" id="CHEBI:37565"/>
    </ligand>
</feature>
<dbReference type="Pfam" id="PF03144">
    <property type="entry name" value="GTP_EFTU_D2"/>
    <property type="match status" value="1"/>
</dbReference>
<evidence type="ECO:0000256" key="3">
    <source>
        <dbReference type="ARBA" id="ARBA00022741"/>
    </source>
</evidence>
<dbReference type="InterPro" id="IPR000795">
    <property type="entry name" value="T_Tr_GTP-bd_dom"/>
</dbReference>
<dbReference type="CDD" id="cd03709">
    <property type="entry name" value="lepA_C"/>
    <property type="match status" value="1"/>
</dbReference>
<dbReference type="EC" id="3.6.5.n1" evidence="11"/>
<dbReference type="NCBIfam" id="TIGR01393">
    <property type="entry name" value="lepA"/>
    <property type="match status" value="1"/>
</dbReference>
<dbReference type="CDD" id="cd01890">
    <property type="entry name" value="LepA"/>
    <property type="match status" value="1"/>
</dbReference>
<dbReference type="FunFam" id="3.30.70.240:FF:000007">
    <property type="entry name" value="Translation factor GUF1, mitochondrial"/>
    <property type="match status" value="1"/>
</dbReference>
<dbReference type="InterPro" id="IPR038363">
    <property type="entry name" value="LepA_C_sf"/>
</dbReference>
<keyword evidence="13" id="KW-0251">Elongation factor</keyword>
<evidence type="ECO:0000256" key="9">
    <source>
        <dbReference type="ARBA" id="ARBA00057626"/>
    </source>
</evidence>
<evidence type="ECO:0000256" key="1">
    <source>
        <dbReference type="ARBA" id="ARBA00005454"/>
    </source>
</evidence>
<comment type="subcellular location">
    <subcellularLocation>
        <location evidence="11">Cell membrane</location>
        <topology evidence="11">Peripheral membrane protein</topology>
        <orientation evidence="11">Cytoplasmic side</orientation>
    </subcellularLocation>
</comment>
<dbReference type="Gene3D" id="3.30.70.240">
    <property type="match status" value="1"/>
</dbReference>
<comment type="similarity">
    <text evidence="1 11">Belongs to the TRAFAC class translation factor GTPase superfamily. Classic translation factor GTPase family. LepA subfamily.</text>
</comment>
<dbReference type="FunFam" id="3.30.70.2570:FF:000001">
    <property type="entry name" value="Translation factor GUF1, mitochondrial"/>
    <property type="match status" value="1"/>
</dbReference>
<dbReference type="GO" id="GO:0045727">
    <property type="term" value="P:positive regulation of translation"/>
    <property type="evidence" value="ECO:0007669"/>
    <property type="project" value="UniProtKB-UniRule"/>
</dbReference>
<dbReference type="NCBIfam" id="TIGR00231">
    <property type="entry name" value="small_GTP"/>
    <property type="match status" value="1"/>
</dbReference>
<evidence type="ECO:0000259" key="12">
    <source>
        <dbReference type="PROSITE" id="PS51722"/>
    </source>
</evidence>
<dbReference type="InterPro" id="IPR035647">
    <property type="entry name" value="EFG_III/V"/>
</dbReference>
<dbReference type="GeneID" id="93529183"/>
<keyword evidence="5 11" id="KW-0648">Protein biosynthesis</keyword>
<dbReference type="RefSeq" id="WP_002987877.1">
    <property type="nucleotide sequence ID" value="NZ_CP068108.1"/>
</dbReference>
<dbReference type="Proteomes" id="UP000596202">
    <property type="component" value="Chromosome"/>
</dbReference>
<evidence type="ECO:0000256" key="5">
    <source>
        <dbReference type="ARBA" id="ARBA00022917"/>
    </source>
</evidence>
<dbReference type="GO" id="GO:0043022">
    <property type="term" value="F:ribosome binding"/>
    <property type="evidence" value="ECO:0007669"/>
    <property type="project" value="UniProtKB-UniRule"/>
</dbReference>
<dbReference type="PANTHER" id="PTHR43512">
    <property type="entry name" value="TRANSLATION FACTOR GUF1-RELATED"/>
    <property type="match status" value="1"/>
</dbReference>
<evidence type="ECO:0000256" key="11">
    <source>
        <dbReference type="HAMAP-Rule" id="MF_00071"/>
    </source>
</evidence>
<dbReference type="Gene3D" id="2.40.30.10">
    <property type="entry name" value="Translation factors"/>
    <property type="match status" value="1"/>
</dbReference>
<evidence type="ECO:0000256" key="7">
    <source>
        <dbReference type="ARBA" id="ARBA00023136"/>
    </source>
</evidence>
<keyword evidence="3 11" id="KW-0547">Nucleotide-binding</keyword>
<dbReference type="InterPro" id="IPR004161">
    <property type="entry name" value="EFTu-like_2"/>
</dbReference>
<organism evidence="13 14">
    <name type="scientific">Myroides odoratus</name>
    <name type="common">Flavobacterium odoratum</name>
    <dbReference type="NCBI Taxonomy" id="256"/>
    <lineage>
        <taxon>Bacteria</taxon>
        <taxon>Pseudomonadati</taxon>
        <taxon>Bacteroidota</taxon>
        <taxon>Flavobacteriia</taxon>
        <taxon>Flavobacteriales</taxon>
        <taxon>Flavobacteriaceae</taxon>
        <taxon>Myroides</taxon>
    </lineage>
</organism>
<dbReference type="GO" id="GO:0005886">
    <property type="term" value="C:plasma membrane"/>
    <property type="evidence" value="ECO:0007669"/>
    <property type="project" value="UniProtKB-SubCell"/>
</dbReference>
<evidence type="ECO:0000256" key="10">
    <source>
        <dbReference type="ARBA" id="ARBA00061052"/>
    </source>
</evidence>
<dbReference type="OrthoDB" id="9801591at2"/>
<protein>
    <recommendedName>
        <fullName evidence="11">Elongation factor 4</fullName>
        <shortName evidence="11">EF-4</shortName>
        <ecNumber evidence="11">3.6.5.n1</ecNumber>
    </recommendedName>
    <alternativeName>
        <fullName evidence="11">Ribosomal back-translocase LepA</fullName>
    </alternativeName>
</protein>
<evidence type="ECO:0000256" key="6">
    <source>
        <dbReference type="ARBA" id="ARBA00023134"/>
    </source>
</evidence>
<dbReference type="InterPro" id="IPR035654">
    <property type="entry name" value="LepA_IV"/>
</dbReference>
<evidence type="ECO:0000313" key="13">
    <source>
        <dbReference type="EMBL" id="QQT99660.1"/>
    </source>
</evidence>
<dbReference type="PROSITE" id="PS51722">
    <property type="entry name" value="G_TR_2"/>
    <property type="match status" value="1"/>
</dbReference>
<keyword evidence="4 11" id="KW-0378">Hydrolase</keyword>
<dbReference type="CDD" id="cd16260">
    <property type="entry name" value="EF4_III"/>
    <property type="match status" value="1"/>
</dbReference>
<dbReference type="Pfam" id="PF06421">
    <property type="entry name" value="LepA_C"/>
    <property type="match status" value="1"/>
</dbReference>
<dbReference type="InterPro" id="IPR013842">
    <property type="entry name" value="LepA_CTD"/>
</dbReference>
<dbReference type="Pfam" id="PF00679">
    <property type="entry name" value="EFG_C"/>
    <property type="match status" value="1"/>
</dbReference>
<comment type="function">
    <text evidence="9 11">Required for accurate and efficient protein synthesis under certain stress conditions. May act as a fidelity factor of the translation reaction, by catalyzing a one-codon backward translocation of tRNAs on improperly translocated ribosomes. Back-translocation proceeds from a post-translocation (POST) complex to a pre-translocation (PRE) complex, thus giving elongation factor G a second chance to translocate the tRNAs correctly. Binds to ribosomes in a GTP-dependent manner.</text>
</comment>
<reference evidence="13 14" key="1">
    <citation type="submission" date="2021-01" db="EMBL/GenBank/DDBJ databases">
        <title>FDA dAtabase for Regulatory Grade micrObial Sequences (FDA-ARGOS): Supporting development and validation of Infectious Disease Dx tests.</title>
        <authorList>
            <person name="Sproer C."/>
            <person name="Gronow S."/>
            <person name="Severitt S."/>
            <person name="Schroder I."/>
            <person name="Tallon L."/>
            <person name="Sadzewicz L."/>
            <person name="Zhao X."/>
            <person name="Boylan J."/>
            <person name="Ott S."/>
            <person name="Bowen H."/>
            <person name="Vavikolanu K."/>
            <person name="Mehta A."/>
            <person name="Aluvathingal J."/>
            <person name="Nadendla S."/>
            <person name="Lowell S."/>
            <person name="Myers T."/>
            <person name="Yan Y."/>
            <person name="Sichtig H."/>
        </authorList>
    </citation>
    <scope>NUCLEOTIDE SEQUENCE [LARGE SCALE GENOMIC DNA]</scope>
    <source>
        <strain evidence="13 14">FDAARGOS_1131</strain>
    </source>
</reference>
<keyword evidence="6 11" id="KW-0342">GTP-binding</keyword>
<dbReference type="Pfam" id="PF00009">
    <property type="entry name" value="GTP_EFTU"/>
    <property type="match status" value="1"/>
</dbReference>
<dbReference type="FunFam" id="3.30.70.870:FF:000004">
    <property type="entry name" value="Translation factor GUF1, mitochondrial"/>
    <property type="match status" value="1"/>
</dbReference>
<dbReference type="AlphaFoldDB" id="A0A9Q6ZBT7"/>
<dbReference type="SUPFAM" id="SSF52540">
    <property type="entry name" value="P-loop containing nucleoside triphosphate hydrolases"/>
    <property type="match status" value="1"/>
</dbReference>
<dbReference type="PANTHER" id="PTHR43512:SF4">
    <property type="entry name" value="TRANSLATION FACTOR GUF1 HOMOLOG, CHLOROPLASTIC"/>
    <property type="match status" value="1"/>
</dbReference>
<name>A0A9Q6ZBT7_MYROD</name>
<evidence type="ECO:0000256" key="8">
    <source>
        <dbReference type="ARBA" id="ARBA00050293"/>
    </source>
</evidence>
<dbReference type="InterPro" id="IPR000640">
    <property type="entry name" value="EFG_V-like"/>
</dbReference>
<sequence length="598" mass="66720">MKNIRNFCIIAHIDHGKSTLADRLLDATQTVTAREQQNQLLDSMDLERERGITIKSHAIQMEYVYKGEKYILNLIDTPGHVDFSYEVSRSIAACEGALLIVDAAQSIQAQTISNLYLALENDLTIIPVLNKIDLPSANPEEVSDDIVNLLGCDYEEIIPASGKTGLGVEEILAAIIERVPAPKGNVEEPLQALIFDSVYNPFRGIEVIFRVINGKITKGQKIKFMATGKEYFADEIGTLKLNQVPKQEISSGDVGYLISGIKEAKEVKVGDTLTDAKVPTQNMIEGFENVKPMVFAGIYPVDTEDYEELRNSMEKLQLNDASLVFAAESSAALGFGFRCGFLGMLHMEIIQERLEREFNMTVITTVPNVSYLAYTKKNPETPIVVNNPSDLPEPSKLERVEEPYIKATIITKADFVGPVMSLCIEKRGIITNQTYLTEDRVELMFDMPLAEIVFDFYDRLKTVSKGYASFDYSPIGMRTSNLVKVDVMLNANVVDALSALMHADNAYHIGKKMCEKLKELIPRQQFDIPIQAAIGVKVIARETVKALRKDVTAKCYGGDISRKRKLLEKQKAGKKRMRQVGNVEIPQEAFMAVLKLND</sequence>
<feature type="binding site" evidence="11">
    <location>
        <begin position="14"/>
        <end position="19"/>
    </location>
    <ligand>
        <name>GTP</name>
        <dbReference type="ChEBI" id="CHEBI:37565"/>
    </ligand>
</feature>
<dbReference type="InterPro" id="IPR006297">
    <property type="entry name" value="EF-4"/>
</dbReference>
<dbReference type="InterPro" id="IPR005225">
    <property type="entry name" value="Small_GTP-bd"/>
</dbReference>
<dbReference type="Gene3D" id="3.30.70.870">
    <property type="entry name" value="Elongation Factor G (Translational Gtpase), domain 3"/>
    <property type="match status" value="1"/>
</dbReference>
<evidence type="ECO:0000313" key="14">
    <source>
        <dbReference type="Proteomes" id="UP000596202"/>
    </source>
</evidence>
<dbReference type="FunFam" id="2.40.30.10:FF:000015">
    <property type="entry name" value="Translation factor GUF1, mitochondrial"/>
    <property type="match status" value="1"/>
</dbReference>
<comment type="similarity">
    <text evidence="10">Belongs to the GTP-binding elongation factor family. LepA subfamily.</text>
</comment>
<dbReference type="Gene3D" id="3.40.50.300">
    <property type="entry name" value="P-loop containing nucleotide triphosphate hydrolases"/>
    <property type="match status" value="1"/>
</dbReference>
<feature type="domain" description="Tr-type G" evidence="12">
    <location>
        <begin position="2"/>
        <end position="183"/>
    </location>
</feature>
<dbReference type="PRINTS" id="PR00315">
    <property type="entry name" value="ELONGATNFCT"/>
</dbReference>
<dbReference type="FunFam" id="3.40.50.300:FF:000078">
    <property type="entry name" value="Elongation factor 4"/>
    <property type="match status" value="1"/>
</dbReference>
<accession>A0A9Q6ZBT7</accession>
<dbReference type="EMBL" id="CP068108">
    <property type="protein sequence ID" value="QQT99660.1"/>
    <property type="molecule type" value="Genomic_DNA"/>
</dbReference>
<gene>
    <name evidence="11 13" type="primary">lepA</name>
    <name evidence="13" type="ORF">I6I88_16005</name>
</gene>
<dbReference type="HAMAP" id="MF_00071">
    <property type="entry name" value="LepA"/>
    <property type="match status" value="1"/>
</dbReference>
<dbReference type="SUPFAM" id="SSF54980">
    <property type="entry name" value="EF-G C-terminal domain-like"/>
    <property type="match status" value="2"/>
</dbReference>
<dbReference type="CDD" id="cd03699">
    <property type="entry name" value="EF4_II"/>
    <property type="match status" value="1"/>
</dbReference>
<dbReference type="InterPro" id="IPR027417">
    <property type="entry name" value="P-loop_NTPase"/>
</dbReference>
<dbReference type="Gene3D" id="3.30.70.2570">
    <property type="entry name" value="Elongation factor 4, C-terminal domain"/>
    <property type="match status" value="1"/>
</dbReference>
<dbReference type="GO" id="GO:0003746">
    <property type="term" value="F:translation elongation factor activity"/>
    <property type="evidence" value="ECO:0007669"/>
    <property type="project" value="UniProtKB-UniRule"/>
</dbReference>
<evidence type="ECO:0000256" key="2">
    <source>
        <dbReference type="ARBA" id="ARBA00022475"/>
    </source>
</evidence>
<dbReference type="InterPro" id="IPR009000">
    <property type="entry name" value="Transl_B-barrel_sf"/>
</dbReference>
<comment type="catalytic activity">
    <reaction evidence="8 11">
        <text>GTP + H2O = GDP + phosphate + H(+)</text>
        <dbReference type="Rhea" id="RHEA:19669"/>
        <dbReference type="ChEBI" id="CHEBI:15377"/>
        <dbReference type="ChEBI" id="CHEBI:15378"/>
        <dbReference type="ChEBI" id="CHEBI:37565"/>
        <dbReference type="ChEBI" id="CHEBI:43474"/>
        <dbReference type="ChEBI" id="CHEBI:58189"/>
        <dbReference type="EC" id="3.6.5.n1"/>
    </reaction>
</comment>